<dbReference type="AlphaFoldDB" id="A0A401SM45"/>
<organism evidence="2 3">
    <name type="scientific">Chiloscyllium punctatum</name>
    <name type="common">Brownbanded bambooshark</name>
    <name type="synonym">Hemiscyllium punctatum</name>
    <dbReference type="NCBI Taxonomy" id="137246"/>
    <lineage>
        <taxon>Eukaryota</taxon>
        <taxon>Metazoa</taxon>
        <taxon>Chordata</taxon>
        <taxon>Craniata</taxon>
        <taxon>Vertebrata</taxon>
        <taxon>Chondrichthyes</taxon>
        <taxon>Elasmobranchii</taxon>
        <taxon>Galeomorphii</taxon>
        <taxon>Galeoidea</taxon>
        <taxon>Orectolobiformes</taxon>
        <taxon>Hemiscylliidae</taxon>
        <taxon>Chiloscyllium</taxon>
    </lineage>
</organism>
<feature type="region of interest" description="Disordered" evidence="1">
    <location>
        <begin position="1"/>
        <end position="51"/>
    </location>
</feature>
<dbReference type="EMBL" id="BEZZ01000362">
    <property type="protein sequence ID" value="GCC31448.1"/>
    <property type="molecule type" value="Genomic_DNA"/>
</dbReference>
<proteinExistence type="predicted"/>
<comment type="caution">
    <text evidence="2">The sequence shown here is derived from an EMBL/GenBank/DDBJ whole genome shotgun (WGS) entry which is preliminary data.</text>
</comment>
<gene>
    <name evidence="2" type="ORF">chiPu_0009906</name>
</gene>
<reference evidence="2 3" key="1">
    <citation type="journal article" date="2018" name="Nat. Ecol. Evol.">
        <title>Shark genomes provide insights into elasmobranch evolution and the origin of vertebrates.</title>
        <authorList>
            <person name="Hara Y"/>
            <person name="Yamaguchi K"/>
            <person name="Onimaru K"/>
            <person name="Kadota M"/>
            <person name="Koyanagi M"/>
            <person name="Keeley SD"/>
            <person name="Tatsumi K"/>
            <person name="Tanaka K"/>
            <person name="Motone F"/>
            <person name="Kageyama Y"/>
            <person name="Nozu R"/>
            <person name="Adachi N"/>
            <person name="Nishimura O"/>
            <person name="Nakagawa R"/>
            <person name="Tanegashima C"/>
            <person name="Kiyatake I"/>
            <person name="Matsumoto R"/>
            <person name="Murakumo K"/>
            <person name="Nishida K"/>
            <person name="Terakita A"/>
            <person name="Kuratani S"/>
            <person name="Sato K"/>
            <person name="Hyodo S Kuraku.S."/>
        </authorList>
    </citation>
    <scope>NUCLEOTIDE SEQUENCE [LARGE SCALE GENOMIC DNA]</scope>
</reference>
<name>A0A401SM45_CHIPU</name>
<evidence type="ECO:0000313" key="2">
    <source>
        <dbReference type="EMBL" id="GCC31448.1"/>
    </source>
</evidence>
<feature type="compositionally biased region" description="Basic and acidic residues" evidence="1">
    <location>
        <begin position="1"/>
        <end position="16"/>
    </location>
</feature>
<protein>
    <submittedName>
        <fullName evidence="2">Uncharacterized protein</fullName>
    </submittedName>
</protein>
<keyword evidence="3" id="KW-1185">Reference proteome</keyword>
<evidence type="ECO:0000313" key="3">
    <source>
        <dbReference type="Proteomes" id="UP000287033"/>
    </source>
</evidence>
<accession>A0A401SM45</accession>
<sequence>MDRSLPPRRESGEITERLGWNSETSTRGRQMPLAVGALPSQRPSAGEDPRTVTLITTPRVLSFGFCGTMWEANGRIDYPVRYSALYPAKIVTPYSELENTSLV</sequence>
<dbReference type="Proteomes" id="UP000287033">
    <property type="component" value="Unassembled WGS sequence"/>
</dbReference>
<evidence type="ECO:0000256" key="1">
    <source>
        <dbReference type="SAM" id="MobiDB-lite"/>
    </source>
</evidence>